<dbReference type="Pfam" id="PF25917">
    <property type="entry name" value="BSH_RND"/>
    <property type="match status" value="1"/>
</dbReference>
<evidence type="ECO:0000259" key="8">
    <source>
        <dbReference type="Pfam" id="PF25967"/>
    </source>
</evidence>
<dbReference type="GO" id="GO:0015562">
    <property type="term" value="F:efflux transmembrane transporter activity"/>
    <property type="evidence" value="ECO:0007669"/>
    <property type="project" value="TreeGrafter"/>
</dbReference>
<accession>A0A3N1P923</accession>
<comment type="subcellular location">
    <subcellularLocation>
        <location evidence="1">Cell envelope</location>
    </subcellularLocation>
</comment>
<evidence type="ECO:0000256" key="4">
    <source>
        <dbReference type="ARBA" id="ARBA00023054"/>
    </source>
</evidence>
<feature type="domain" description="Multidrug resistance protein MdtA-like barrel-sandwich hybrid" evidence="7">
    <location>
        <begin position="60"/>
        <end position="215"/>
    </location>
</feature>
<feature type="coiled-coil region" evidence="5">
    <location>
        <begin position="100"/>
        <end position="179"/>
    </location>
</feature>
<dbReference type="GO" id="GO:0019898">
    <property type="term" value="C:extrinsic component of membrane"/>
    <property type="evidence" value="ECO:0007669"/>
    <property type="project" value="InterPro"/>
</dbReference>
<dbReference type="NCBIfam" id="NF008606">
    <property type="entry name" value="PRK11578.1"/>
    <property type="match status" value="1"/>
</dbReference>
<protein>
    <submittedName>
        <fullName evidence="10">Macrolide-specific efflux system membrane fusion protein</fullName>
    </submittedName>
</protein>
<dbReference type="GO" id="GO:1990281">
    <property type="term" value="C:efflux pump complex"/>
    <property type="evidence" value="ECO:0007669"/>
    <property type="project" value="TreeGrafter"/>
</dbReference>
<dbReference type="Pfam" id="PF25967">
    <property type="entry name" value="RND-MFP_C"/>
    <property type="match status" value="1"/>
</dbReference>
<evidence type="ECO:0000256" key="6">
    <source>
        <dbReference type="SAM" id="Phobius"/>
    </source>
</evidence>
<dbReference type="GO" id="GO:0030313">
    <property type="term" value="C:cell envelope"/>
    <property type="evidence" value="ECO:0007669"/>
    <property type="project" value="UniProtKB-SubCell"/>
</dbReference>
<dbReference type="InterPro" id="IPR006143">
    <property type="entry name" value="RND_pump_MFP"/>
</dbReference>
<dbReference type="Gene3D" id="2.40.30.170">
    <property type="match status" value="1"/>
</dbReference>
<keyword evidence="6" id="KW-1133">Transmembrane helix</keyword>
<gene>
    <name evidence="10" type="ORF">EDC28_10397</name>
</gene>
<evidence type="ECO:0000259" key="7">
    <source>
        <dbReference type="Pfam" id="PF25917"/>
    </source>
</evidence>
<keyword evidence="6" id="KW-0812">Transmembrane</keyword>
<dbReference type="Proteomes" id="UP000268033">
    <property type="component" value="Unassembled WGS sequence"/>
</dbReference>
<keyword evidence="4 5" id="KW-0175">Coiled coil</keyword>
<dbReference type="PANTHER" id="PTHR30469:SF33">
    <property type="entry name" value="SLR1207 PROTEIN"/>
    <property type="match status" value="1"/>
</dbReference>
<dbReference type="EMBL" id="RJUL01000003">
    <property type="protein sequence ID" value="ROQ28504.1"/>
    <property type="molecule type" value="Genomic_DNA"/>
</dbReference>
<keyword evidence="11" id="KW-1185">Reference proteome</keyword>
<feature type="transmembrane region" description="Helical" evidence="6">
    <location>
        <begin position="9"/>
        <end position="27"/>
    </location>
</feature>
<evidence type="ECO:0000256" key="1">
    <source>
        <dbReference type="ARBA" id="ARBA00004196"/>
    </source>
</evidence>
<dbReference type="Pfam" id="PF25990">
    <property type="entry name" value="Beta-barrel_YknX"/>
    <property type="match status" value="1"/>
</dbReference>
<feature type="domain" description="Multidrug resistance protein MdtA-like C-terminal permuted SH3" evidence="8">
    <location>
        <begin position="319"/>
        <end position="376"/>
    </location>
</feature>
<organism evidence="10 11">
    <name type="scientific">Gallaecimonas pentaromativorans</name>
    <dbReference type="NCBI Taxonomy" id="584787"/>
    <lineage>
        <taxon>Bacteria</taxon>
        <taxon>Pseudomonadati</taxon>
        <taxon>Pseudomonadota</taxon>
        <taxon>Gammaproteobacteria</taxon>
        <taxon>Enterobacterales</taxon>
        <taxon>Gallaecimonadaceae</taxon>
        <taxon>Gallaecimonas</taxon>
    </lineage>
</organism>
<comment type="caution">
    <text evidence="10">The sequence shown here is derived from an EMBL/GenBank/DDBJ whole genome shotgun (WGS) entry which is preliminary data.</text>
</comment>
<dbReference type="Gene3D" id="2.40.50.100">
    <property type="match status" value="1"/>
</dbReference>
<dbReference type="InterPro" id="IPR058625">
    <property type="entry name" value="MdtA-like_BSH"/>
</dbReference>
<dbReference type="NCBIfam" id="TIGR01730">
    <property type="entry name" value="RND_mfp"/>
    <property type="match status" value="1"/>
</dbReference>
<dbReference type="PANTHER" id="PTHR30469">
    <property type="entry name" value="MULTIDRUG RESISTANCE PROTEIN MDTA"/>
    <property type="match status" value="1"/>
</dbReference>
<dbReference type="InterPro" id="IPR058623">
    <property type="entry name" value="MacA"/>
</dbReference>
<feature type="domain" description="YknX-like beta-barrel" evidence="9">
    <location>
        <begin position="222"/>
        <end position="302"/>
    </location>
</feature>
<dbReference type="Gene3D" id="2.40.420.20">
    <property type="match status" value="1"/>
</dbReference>
<comment type="similarity">
    <text evidence="2">Belongs to the membrane fusion protein (MFP) (TC 8.A.1) family.</text>
</comment>
<dbReference type="RefSeq" id="WP_123420996.1">
    <property type="nucleotide sequence ID" value="NZ_RJUL01000003.1"/>
</dbReference>
<evidence type="ECO:0000256" key="2">
    <source>
        <dbReference type="ARBA" id="ARBA00009477"/>
    </source>
</evidence>
<sequence>MNKQLLRKWPWWLLALVLVLALAWWFWPRPPKHNFLTVDVKKANIESAVLASGVLEPFQEVDVGAQVSGQVQKLNVSLGETVSKGQLLAVIDPTIKENDLQTAEASLDNVRAQKQAKEALLRQYQAQYQREQAMSRQDAAAKADLESAEANYQTTLADIAAIKAQVVQAELEVNTAKTNLGYTQITAPMNGVVTSIVTKEGQTVNANQSAPTILVLANLDTMTVKAEISEADVTKVKAGQHVYFTTLGEPDKRFEATLRSIEPYPTTISGSSSSESSSSDATDAVYYYGLFDVQNPGHELRKYMTAEVHIVQSEAKDTLSIPISQLGKSLGNNRYQVLVLQHGRPPHPQTITTGIRDNIHVQVLDGLKEGDKLVVGDNAMTFSEDGRRRRGPFGF</sequence>
<dbReference type="InterPro" id="IPR030190">
    <property type="entry name" value="MacA_alpha-hairpin_sf"/>
</dbReference>
<proteinExistence type="inferred from homology"/>
<dbReference type="SUPFAM" id="SSF111369">
    <property type="entry name" value="HlyD-like secretion proteins"/>
    <property type="match status" value="1"/>
</dbReference>
<dbReference type="STRING" id="584787.GCA_001247655_00330"/>
<evidence type="ECO:0000256" key="3">
    <source>
        <dbReference type="ARBA" id="ARBA00022448"/>
    </source>
</evidence>
<dbReference type="InterPro" id="IPR058627">
    <property type="entry name" value="MdtA-like_C"/>
</dbReference>
<keyword evidence="6" id="KW-0472">Membrane</keyword>
<dbReference type="GO" id="GO:1990961">
    <property type="term" value="P:xenobiotic detoxification by transmembrane export across the plasma membrane"/>
    <property type="evidence" value="ECO:0007669"/>
    <property type="project" value="InterPro"/>
</dbReference>
<evidence type="ECO:0000259" key="9">
    <source>
        <dbReference type="Pfam" id="PF25990"/>
    </source>
</evidence>
<evidence type="ECO:0000313" key="10">
    <source>
        <dbReference type="EMBL" id="ROQ28504.1"/>
    </source>
</evidence>
<name>A0A3N1P923_9GAMM</name>
<dbReference type="Gene3D" id="6.10.140.1990">
    <property type="match status" value="1"/>
</dbReference>
<dbReference type="AlphaFoldDB" id="A0A3N1P923"/>
<evidence type="ECO:0000313" key="11">
    <source>
        <dbReference type="Proteomes" id="UP000268033"/>
    </source>
</evidence>
<keyword evidence="3" id="KW-0813">Transport</keyword>
<dbReference type="GO" id="GO:1990195">
    <property type="term" value="C:macrolide transmembrane transporter complex"/>
    <property type="evidence" value="ECO:0007669"/>
    <property type="project" value="InterPro"/>
</dbReference>
<reference evidence="10 11" key="1">
    <citation type="submission" date="2018-11" db="EMBL/GenBank/DDBJ databases">
        <title>Genomic Encyclopedia of Type Strains, Phase IV (KMG-IV): sequencing the most valuable type-strain genomes for metagenomic binning, comparative biology and taxonomic classification.</title>
        <authorList>
            <person name="Goeker M."/>
        </authorList>
    </citation>
    <scope>NUCLEOTIDE SEQUENCE [LARGE SCALE GENOMIC DNA]</scope>
    <source>
        <strain evidence="10 11">DSM 21945</strain>
    </source>
</reference>
<dbReference type="InterPro" id="IPR058636">
    <property type="entry name" value="Beta-barrel_YknX"/>
</dbReference>
<evidence type="ECO:0000256" key="5">
    <source>
        <dbReference type="SAM" id="Coils"/>
    </source>
</evidence>